<dbReference type="CDD" id="cd04301">
    <property type="entry name" value="NAT_SF"/>
    <property type="match status" value="1"/>
</dbReference>
<evidence type="ECO:0000259" key="1">
    <source>
        <dbReference type="PROSITE" id="PS51186"/>
    </source>
</evidence>
<dbReference type="Pfam" id="PF13673">
    <property type="entry name" value="Acetyltransf_10"/>
    <property type="match status" value="1"/>
</dbReference>
<keyword evidence="2" id="KW-0808">Transferase</keyword>
<keyword evidence="3" id="KW-1185">Reference proteome</keyword>
<gene>
    <name evidence="2" type="ORF">CSX02_11055</name>
</gene>
<dbReference type="Gene3D" id="3.40.630.30">
    <property type="match status" value="1"/>
</dbReference>
<evidence type="ECO:0000313" key="2">
    <source>
        <dbReference type="EMBL" id="PHU36883.1"/>
    </source>
</evidence>
<dbReference type="PANTHER" id="PTHR13355:SF11">
    <property type="entry name" value="GLUCOSAMINE 6-PHOSPHATE N-ACETYLTRANSFERASE"/>
    <property type="match status" value="1"/>
</dbReference>
<sequence length="157" mass="18137">MAGSKAAKRSLRTYNYDLTITQYDELSPFAMLVRTSVFVNEQGYKNEFDFIDENAHHFVIFDGKKPVATARVYFDALMETYCLGRIAVLKDYRGLGLGEDLIEAAQNYVKDLHGRNLALHAQVSKMSFYERFGYQAEGEQDEDEGVPHVWMWKRFAE</sequence>
<dbReference type="AlphaFoldDB" id="A0A2G3E198"/>
<proteinExistence type="predicted"/>
<name>A0A2G3E198_9FIRM</name>
<dbReference type="PANTHER" id="PTHR13355">
    <property type="entry name" value="GLUCOSAMINE 6-PHOSPHATE N-ACETYLTRANSFERASE"/>
    <property type="match status" value="1"/>
</dbReference>
<dbReference type="EMBL" id="PDYG01000112">
    <property type="protein sequence ID" value="PHU36883.1"/>
    <property type="molecule type" value="Genomic_DNA"/>
</dbReference>
<dbReference type="InterPro" id="IPR000182">
    <property type="entry name" value="GNAT_dom"/>
</dbReference>
<reference evidence="2 3" key="1">
    <citation type="submission" date="2017-10" db="EMBL/GenBank/DDBJ databases">
        <title>Resolving the taxonomy of Roseburia spp., Eubacterium rectale and Agathobacter spp. through phylogenomic analysis.</title>
        <authorList>
            <person name="Sheridan P.O."/>
            <person name="Walker A.W."/>
            <person name="Duncan S.H."/>
            <person name="Scott K.P."/>
            <person name="Toole P.W.O."/>
            <person name="Luis P."/>
            <person name="Flint H.J."/>
        </authorList>
    </citation>
    <scope>NUCLEOTIDE SEQUENCE [LARGE SCALE GENOMIC DNA]</scope>
    <source>
        <strain evidence="2 3">JK623</strain>
    </source>
</reference>
<protein>
    <submittedName>
        <fullName evidence="2">GNAT family N-acetyltransferase</fullName>
    </submittedName>
</protein>
<dbReference type="PROSITE" id="PS51186">
    <property type="entry name" value="GNAT"/>
    <property type="match status" value="1"/>
</dbReference>
<accession>A0A2G3E198</accession>
<dbReference type="InterPro" id="IPR016181">
    <property type="entry name" value="Acyl_CoA_acyltransferase"/>
</dbReference>
<dbReference type="SUPFAM" id="SSF55729">
    <property type="entry name" value="Acyl-CoA N-acyltransferases (Nat)"/>
    <property type="match status" value="1"/>
</dbReference>
<organism evidence="2 3">
    <name type="scientific">Agathobacter ruminis</name>
    <dbReference type="NCBI Taxonomy" id="1712665"/>
    <lineage>
        <taxon>Bacteria</taxon>
        <taxon>Bacillati</taxon>
        <taxon>Bacillota</taxon>
        <taxon>Clostridia</taxon>
        <taxon>Lachnospirales</taxon>
        <taxon>Lachnospiraceae</taxon>
        <taxon>Agathobacter</taxon>
    </lineage>
</organism>
<dbReference type="Proteomes" id="UP000224563">
    <property type="component" value="Unassembled WGS sequence"/>
</dbReference>
<feature type="domain" description="N-acetyltransferase" evidence="1">
    <location>
        <begin position="18"/>
        <end position="156"/>
    </location>
</feature>
<evidence type="ECO:0000313" key="3">
    <source>
        <dbReference type="Proteomes" id="UP000224563"/>
    </source>
</evidence>
<comment type="caution">
    <text evidence="2">The sequence shown here is derived from an EMBL/GenBank/DDBJ whole genome shotgun (WGS) entry which is preliminary data.</text>
</comment>
<dbReference type="GO" id="GO:0004343">
    <property type="term" value="F:glucosamine 6-phosphate N-acetyltransferase activity"/>
    <property type="evidence" value="ECO:0007669"/>
    <property type="project" value="TreeGrafter"/>
</dbReference>
<reference evidence="2 3" key="2">
    <citation type="submission" date="2017-10" db="EMBL/GenBank/DDBJ databases">
        <authorList>
            <person name="Banno H."/>
            <person name="Chua N.-H."/>
        </authorList>
    </citation>
    <scope>NUCLEOTIDE SEQUENCE [LARGE SCALE GENOMIC DNA]</scope>
    <source>
        <strain evidence="2 3">JK623</strain>
    </source>
</reference>
<dbReference type="InterPro" id="IPR039143">
    <property type="entry name" value="GNPNAT1-like"/>
</dbReference>